<feature type="non-terminal residue" evidence="2">
    <location>
        <position position="1"/>
    </location>
</feature>
<comment type="caution">
    <text evidence="2">The sequence shown here is derived from an EMBL/GenBank/DDBJ whole genome shotgun (WGS) entry which is preliminary data.</text>
</comment>
<gene>
    <name evidence="2" type="ORF">Gotri_018989</name>
</gene>
<evidence type="ECO:0000313" key="2">
    <source>
        <dbReference type="EMBL" id="MBA0770338.1"/>
    </source>
</evidence>
<name>A0A7J9EBX5_9ROSI</name>
<keyword evidence="1" id="KW-0812">Transmembrane</keyword>
<protein>
    <submittedName>
        <fullName evidence="2">Uncharacterized protein</fullName>
    </submittedName>
</protein>
<organism evidence="2 3">
    <name type="scientific">Gossypium trilobum</name>
    <dbReference type="NCBI Taxonomy" id="34281"/>
    <lineage>
        <taxon>Eukaryota</taxon>
        <taxon>Viridiplantae</taxon>
        <taxon>Streptophyta</taxon>
        <taxon>Embryophyta</taxon>
        <taxon>Tracheophyta</taxon>
        <taxon>Spermatophyta</taxon>
        <taxon>Magnoliopsida</taxon>
        <taxon>eudicotyledons</taxon>
        <taxon>Gunneridae</taxon>
        <taxon>Pentapetalae</taxon>
        <taxon>rosids</taxon>
        <taxon>malvids</taxon>
        <taxon>Malvales</taxon>
        <taxon>Malvaceae</taxon>
        <taxon>Malvoideae</taxon>
        <taxon>Gossypium</taxon>
    </lineage>
</organism>
<evidence type="ECO:0000256" key="1">
    <source>
        <dbReference type="SAM" id="Phobius"/>
    </source>
</evidence>
<accession>A0A7J9EBX5</accession>
<keyword evidence="3" id="KW-1185">Reference proteome</keyword>
<feature type="transmembrane region" description="Helical" evidence="1">
    <location>
        <begin position="79"/>
        <end position="98"/>
    </location>
</feature>
<keyword evidence="1" id="KW-1133">Transmembrane helix</keyword>
<dbReference type="EMBL" id="JABEZW010000007">
    <property type="protein sequence ID" value="MBA0770338.1"/>
    <property type="molecule type" value="Genomic_DNA"/>
</dbReference>
<evidence type="ECO:0000313" key="3">
    <source>
        <dbReference type="Proteomes" id="UP000593568"/>
    </source>
</evidence>
<sequence length="137" mass="14981">MSFATEALACLYAMSLGMDFPVDANRVAHILTRKGLRRGGSTYLEGCVSDFVRDAVDNDRHNRHVGEGGKMVEMFSDGITLGLLLFGVVMGCCVLRVFDEFWGASIKIRGSERYDCYLGTKVVVLDSVVLVIVHGKG</sequence>
<proteinExistence type="predicted"/>
<keyword evidence="1" id="KW-0472">Membrane</keyword>
<dbReference type="Proteomes" id="UP000593568">
    <property type="component" value="Unassembled WGS sequence"/>
</dbReference>
<reference evidence="2 3" key="1">
    <citation type="journal article" date="2019" name="Genome Biol. Evol.">
        <title>Insights into the evolution of the New World diploid cottons (Gossypium, subgenus Houzingenia) based on genome sequencing.</title>
        <authorList>
            <person name="Grover C.E."/>
            <person name="Arick M.A. 2nd"/>
            <person name="Thrash A."/>
            <person name="Conover J.L."/>
            <person name="Sanders W.S."/>
            <person name="Peterson D.G."/>
            <person name="Frelichowski J.E."/>
            <person name="Scheffler J.A."/>
            <person name="Scheffler B.E."/>
            <person name="Wendel J.F."/>
        </authorList>
    </citation>
    <scope>NUCLEOTIDE SEQUENCE [LARGE SCALE GENOMIC DNA]</scope>
    <source>
        <strain evidence="2">8</strain>
        <tissue evidence="2">Leaf</tissue>
    </source>
</reference>
<dbReference type="AlphaFoldDB" id="A0A7J9EBX5"/>